<evidence type="ECO:0000313" key="8">
    <source>
        <dbReference type="Proteomes" id="UP001597097"/>
    </source>
</evidence>
<dbReference type="Pfam" id="PF02653">
    <property type="entry name" value="BPD_transp_2"/>
    <property type="match status" value="1"/>
</dbReference>
<dbReference type="PANTHER" id="PTHR43370">
    <property type="entry name" value="SUGAR ABC TRANSPORTER INTEGRAL MEMBRANE PROTEIN-RELATED"/>
    <property type="match status" value="1"/>
</dbReference>
<gene>
    <name evidence="7" type="ORF">ACFSJ0_16995</name>
</gene>
<keyword evidence="8" id="KW-1185">Reference proteome</keyword>
<dbReference type="InterPro" id="IPR001851">
    <property type="entry name" value="ABC_transp_permease"/>
</dbReference>
<evidence type="ECO:0000256" key="1">
    <source>
        <dbReference type="ARBA" id="ARBA00004651"/>
    </source>
</evidence>
<name>A0ABW4G8P6_9ACTN</name>
<feature type="transmembrane region" description="Helical" evidence="6">
    <location>
        <begin position="349"/>
        <end position="370"/>
    </location>
</feature>
<evidence type="ECO:0000256" key="6">
    <source>
        <dbReference type="SAM" id="Phobius"/>
    </source>
</evidence>
<proteinExistence type="predicted"/>
<dbReference type="PANTHER" id="PTHR43370:SF1">
    <property type="entry name" value="GUANOSINE ABC TRANSPORTER PERMEASE PROTEIN NUPQ"/>
    <property type="match status" value="1"/>
</dbReference>
<keyword evidence="2" id="KW-1003">Cell membrane</keyword>
<comment type="subcellular location">
    <subcellularLocation>
        <location evidence="1">Cell membrane</location>
        <topology evidence="1">Multi-pass membrane protein</topology>
    </subcellularLocation>
</comment>
<evidence type="ECO:0000256" key="3">
    <source>
        <dbReference type="ARBA" id="ARBA00022692"/>
    </source>
</evidence>
<accession>A0ABW4G8P6</accession>
<reference evidence="8" key="1">
    <citation type="journal article" date="2019" name="Int. J. Syst. Evol. Microbiol.">
        <title>The Global Catalogue of Microorganisms (GCM) 10K type strain sequencing project: providing services to taxonomists for standard genome sequencing and annotation.</title>
        <authorList>
            <consortium name="The Broad Institute Genomics Platform"/>
            <consortium name="The Broad Institute Genome Sequencing Center for Infectious Disease"/>
            <person name="Wu L."/>
            <person name="Ma J."/>
        </authorList>
    </citation>
    <scope>NUCLEOTIDE SEQUENCE [LARGE SCALE GENOMIC DNA]</scope>
    <source>
        <strain evidence="8">CGMCC 1.15399</strain>
    </source>
</reference>
<feature type="transmembrane region" description="Helical" evidence="6">
    <location>
        <begin position="294"/>
        <end position="312"/>
    </location>
</feature>
<protein>
    <submittedName>
        <fullName evidence="7">ABC transporter permease</fullName>
    </submittedName>
</protein>
<evidence type="ECO:0000313" key="7">
    <source>
        <dbReference type="EMBL" id="MFD1538756.1"/>
    </source>
</evidence>
<dbReference type="RefSeq" id="WP_246651464.1">
    <property type="nucleotide sequence ID" value="NZ_JAHKRM010000009.1"/>
</dbReference>
<feature type="transmembrane region" description="Helical" evidence="6">
    <location>
        <begin position="14"/>
        <end position="31"/>
    </location>
</feature>
<evidence type="ECO:0000256" key="4">
    <source>
        <dbReference type="ARBA" id="ARBA00022989"/>
    </source>
</evidence>
<sequence length="379" mass="37954">MIVMAGSPLPLGRLWPLLAMAGGLLVTVLTLPEGIGLISGGTLSAALALTSPVALAALGGVWAERAGVVNIGLEGMMILGTWGAAYGALRWGPAAGLVLGAACGALGGALHAVTTVTFGVDHIVAGVAINLLAPGVAKYLSSITFTSMPGGGATQSPPAPRLPDVPLPFGLGGLSSGVVLTLVLVPLSWWLLWRTSYGLRLRFCGENPAAAASMGVRVTALRYGAVVSSGALAGLGGAILVLVGAGLYRDGQTGGRGYMGLAAMVFGNWRPSGALAGSFLYGYMDALQLRGGSAAVHALLLVAAVACGLMLLRAPAAAARTRRRGIAVLALAAAALGTAFAVTDTLPEQVAFVVPYVAVLVALLVSGRRLRPPAAVGRR</sequence>
<organism evidence="7 8">
    <name type="scientific">Nonomuraea guangzhouensis</name>
    <dbReference type="NCBI Taxonomy" id="1291555"/>
    <lineage>
        <taxon>Bacteria</taxon>
        <taxon>Bacillati</taxon>
        <taxon>Actinomycetota</taxon>
        <taxon>Actinomycetes</taxon>
        <taxon>Streptosporangiales</taxon>
        <taxon>Streptosporangiaceae</taxon>
        <taxon>Nonomuraea</taxon>
    </lineage>
</organism>
<evidence type="ECO:0000256" key="2">
    <source>
        <dbReference type="ARBA" id="ARBA00022475"/>
    </source>
</evidence>
<keyword evidence="5 6" id="KW-0472">Membrane</keyword>
<dbReference type="EMBL" id="JBHUCM010000014">
    <property type="protein sequence ID" value="MFD1538756.1"/>
    <property type="molecule type" value="Genomic_DNA"/>
</dbReference>
<keyword evidence="3 6" id="KW-0812">Transmembrane</keyword>
<dbReference type="Proteomes" id="UP001597097">
    <property type="component" value="Unassembled WGS sequence"/>
</dbReference>
<feature type="transmembrane region" description="Helical" evidence="6">
    <location>
        <begin position="324"/>
        <end position="343"/>
    </location>
</feature>
<feature type="transmembrane region" description="Helical" evidence="6">
    <location>
        <begin position="96"/>
        <end position="116"/>
    </location>
</feature>
<dbReference type="CDD" id="cd06580">
    <property type="entry name" value="TM_PBP1_transp_TpRbsC_like"/>
    <property type="match status" value="1"/>
</dbReference>
<feature type="transmembrane region" description="Helical" evidence="6">
    <location>
        <begin position="43"/>
        <end position="62"/>
    </location>
</feature>
<feature type="transmembrane region" description="Helical" evidence="6">
    <location>
        <begin position="169"/>
        <end position="192"/>
    </location>
</feature>
<feature type="transmembrane region" description="Helical" evidence="6">
    <location>
        <begin position="223"/>
        <end position="248"/>
    </location>
</feature>
<comment type="caution">
    <text evidence="7">The sequence shown here is derived from an EMBL/GenBank/DDBJ whole genome shotgun (WGS) entry which is preliminary data.</text>
</comment>
<evidence type="ECO:0000256" key="5">
    <source>
        <dbReference type="ARBA" id="ARBA00023136"/>
    </source>
</evidence>
<feature type="transmembrane region" description="Helical" evidence="6">
    <location>
        <begin position="68"/>
        <end position="89"/>
    </location>
</feature>
<feature type="transmembrane region" description="Helical" evidence="6">
    <location>
        <begin position="122"/>
        <end position="140"/>
    </location>
</feature>
<keyword evidence="4 6" id="KW-1133">Transmembrane helix</keyword>